<dbReference type="PANTHER" id="PTHR10943">
    <property type="entry name" value="26S PROTEASOME NON-ATPASE REGULATORY SUBUNIT"/>
    <property type="match status" value="1"/>
</dbReference>
<keyword evidence="3" id="KW-0677">Repeat</keyword>
<evidence type="ECO:0000256" key="2">
    <source>
        <dbReference type="ARBA" id="ARBA00014929"/>
    </source>
</evidence>
<evidence type="ECO:0000313" key="10">
    <source>
        <dbReference type="Proteomes" id="UP001620645"/>
    </source>
</evidence>
<organism evidence="9 10">
    <name type="scientific">Heterodera schachtii</name>
    <name type="common">Sugarbeet cyst nematode worm</name>
    <name type="synonym">Tylenchus schachtii</name>
    <dbReference type="NCBI Taxonomy" id="97005"/>
    <lineage>
        <taxon>Eukaryota</taxon>
        <taxon>Metazoa</taxon>
        <taxon>Ecdysozoa</taxon>
        <taxon>Nematoda</taxon>
        <taxon>Chromadorea</taxon>
        <taxon>Rhabditida</taxon>
        <taxon>Tylenchina</taxon>
        <taxon>Tylenchomorpha</taxon>
        <taxon>Tylenchoidea</taxon>
        <taxon>Heteroderidae</taxon>
        <taxon>Heteroderinae</taxon>
        <taxon>Heterodera</taxon>
    </lineage>
</organism>
<proteinExistence type="inferred from homology"/>
<dbReference type="InterPro" id="IPR048570">
    <property type="entry name" value="PSMD1_RPN2_N"/>
</dbReference>
<comment type="similarity">
    <text evidence="1 5">Belongs to the proteasome subunit S1 family.</text>
</comment>
<evidence type="ECO:0000256" key="1">
    <source>
        <dbReference type="ARBA" id="ARBA00006308"/>
    </source>
</evidence>
<evidence type="ECO:0000313" key="9">
    <source>
        <dbReference type="EMBL" id="KAL3095275.1"/>
    </source>
</evidence>
<dbReference type="EMBL" id="JBICCN010000083">
    <property type="protein sequence ID" value="KAL3095275.1"/>
    <property type="molecule type" value="Genomic_DNA"/>
</dbReference>
<evidence type="ECO:0000256" key="3">
    <source>
        <dbReference type="ARBA" id="ARBA00022737"/>
    </source>
</evidence>
<gene>
    <name evidence="9" type="ORF">niasHS_007374</name>
</gene>
<feature type="domain" description="26S proteasome non-ATPase regulatory subunit 1/RPN2 N-terminal" evidence="8">
    <location>
        <begin position="38"/>
        <end position="335"/>
    </location>
</feature>
<accession>A0ABD2JXL5</accession>
<comment type="function">
    <text evidence="5">Component of the 26S proteasome, a multiprotein complex involved in the ATP-dependent degradation of ubiquitinated proteins. This complex plays a key role in the maintenance of protein homeostasis by removing misfolded or damaged proteins, which could impair cellular functions, and by removing proteins whose functions are no longer required. Therefore, the proteasome participates in numerous cellular processes, including cell cycle progression, apoptosis, or DNA damage repair.</text>
</comment>
<feature type="region of interest" description="Disordered" evidence="6">
    <location>
        <begin position="822"/>
        <end position="867"/>
    </location>
</feature>
<dbReference type="FunFam" id="1.25.10.10:FF:000017">
    <property type="entry name" value="26S proteasome non-ATPase regulatory subunit 1"/>
    <property type="match status" value="1"/>
</dbReference>
<comment type="subunit">
    <text evidence="5">Component of the 19S proteasome regulatory particle complex. The 26S proteasome consists of a 20S core particle (CP) and two 19S regulatory subunits (RP).</text>
</comment>
<dbReference type="InterPro" id="IPR040623">
    <property type="entry name" value="RPN2_C"/>
</dbReference>
<dbReference type="InterPro" id="IPR016642">
    <property type="entry name" value="26S_Psome_Rpn2"/>
</dbReference>
<dbReference type="InterPro" id="IPR016024">
    <property type="entry name" value="ARM-type_fold"/>
</dbReference>
<dbReference type="Proteomes" id="UP001620645">
    <property type="component" value="Unassembled WGS sequence"/>
</dbReference>
<dbReference type="GO" id="GO:0008540">
    <property type="term" value="C:proteasome regulatory particle, base subcomplex"/>
    <property type="evidence" value="ECO:0007669"/>
    <property type="project" value="UniProtKB-UniRule"/>
</dbReference>
<dbReference type="Pfam" id="PF18004">
    <property type="entry name" value="RPN2_C"/>
    <property type="match status" value="1"/>
</dbReference>
<dbReference type="GO" id="GO:0042176">
    <property type="term" value="P:regulation of protein catabolic process"/>
    <property type="evidence" value="ECO:0007669"/>
    <property type="project" value="UniProtKB-UniRule"/>
</dbReference>
<feature type="region of interest" description="Disordered" evidence="6">
    <location>
        <begin position="927"/>
        <end position="947"/>
    </location>
</feature>
<name>A0ABD2JXL5_HETSC</name>
<dbReference type="Pfam" id="PF21505">
    <property type="entry name" value="RPN2_N"/>
    <property type="match status" value="1"/>
</dbReference>
<dbReference type="InterPro" id="IPR002015">
    <property type="entry name" value="Proteasome/cyclosome_rpt"/>
</dbReference>
<keyword evidence="4 5" id="KW-0647">Proteasome</keyword>
<dbReference type="SUPFAM" id="SSF48371">
    <property type="entry name" value="ARM repeat"/>
    <property type="match status" value="1"/>
</dbReference>
<evidence type="ECO:0000259" key="8">
    <source>
        <dbReference type="Pfam" id="PF21505"/>
    </source>
</evidence>
<sequence>MADQLMLSFKQKINAGKYATAEPFLAKLGIQTTSEEEKLFITENLDDWRVITATWFEMARHIGTVQSLATVDGFAGRLKASLLCSKIHYCREQYNLALEYALSSGSEFKLVPRAEDFKGHDTLYVNMIIRQALDTYKDVQLSRGKVPSGLEDFVNRIFNQNLELKEYSLVVGFALDTRRIDMIERTVNAVSKDGGSTTTILMDTLNKLYESHLDVEFHDQVLGLIIRFLEGQKEPNYFALSQCLVELKKAQSVAELLDRLLVQNNALMAYQLAFDLYENAPQEFLNQMKMHLFPSSPSTEEPKTETKTPDKEKLERILSGVETIKHHMQFLIKNNHTDMLILRQLKDASRVNCTHNSVVIANGLMHCGTTCDDFLRENLDWISKATNWNKFNAVASLGLIHKGHERDAKKLLEPYLPKGEQDQFGFKEGGSLFAYGLIHANHGSSAIDYLSDQLSRASTSAVRHGACLGLGLAALGTRNERVYEHLRDVLYQNEAVSGEAAGTAMGLVMAGSMNQMAFDEMYQYILDTHHDKIQRGLRTGISMLAYGVAERAEDWIRLLYNSPYAIIRQTGVCMIALAYAGTGSASVIKRLLERVASDPNDEVKRFATIAIGFVLSNNPQQCLDYVELLTEHFNGHIRYGAAIALAISCAGTGYKEAIALLEPLLQAKENYVRQGALVSLAFVLIQQTTSTCPKVADFRKTLIKMVGEKGEDTITKFGAVVAQGILDAGGRNVTLSLHNQNNQNDMPSVLGIFVFLQHWHWHSMTHFISLALRPTCVIGLNKDLKMPKMDFRCNAKQSMFAYPQPIEEKRKEGMEKVETAVLSTTKKKPTLEKKAEDADGKAEEKMEVDQKSEEKPKEVPEPSFHTLSNPSRVVRLQLRALTMPDDSPYKPMKPINHGGIAMFQNTDPNKADEIVELAVAGGMVAEGPKETEPVKPHESFEFNFGSY</sequence>
<keyword evidence="10" id="KW-1185">Reference proteome</keyword>
<comment type="caution">
    <text evidence="9">The sequence shown here is derived from an EMBL/GenBank/DDBJ whole genome shotgun (WGS) entry which is preliminary data.</text>
</comment>
<feature type="domain" description="26S proteasome regulatory subunit RPN2 C-terminal" evidence="7">
    <location>
        <begin position="775"/>
        <end position="915"/>
    </location>
</feature>
<dbReference type="Pfam" id="PF01851">
    <property type="entry name" value="PC_rep"/>
    <property type="match status" value="3"/>
</dbReference>
<dbReference type="PIRSF" id="PIRSF015947">
    <property type="entry name" value="26S_Psome_Rpn2"/>
    <property type="match status" value="1"/>
</dbReference>
<evidence type="ECO:0000256" key="4">
    <source>
        <dbReference type="ARBA" id="ARBA00022942"/>
    </source>
</evidence>
<dbReference type="InterPro" id="IPR011989">
    <property type="entry name" value="ARM-like"/>
</dbReference>
<evidence type="ECO:0000259" key="7">
    <source>
        <dbReference type="Pfam" id="PF18004"/>
    </source>
</evidence>
<dbReference type="GO" id="GO:0030234">
    <property type="term" value="F:enzyme regulator activity"/>
    <property type="evidence" value="ECO:0007669"/>
    <property type="project" value="UniProtKB-UniRule"/>
</dbReference>
<evidence type="ECO:0000256" key="5">
    <source>
        <dbReference type="PIRNR" id="PIRNR015947"/>
    </source>
</evidence>
<protein>
    <recommendedName>
        <fullName evidence="2 5">26S proteasome non-ATPase regulatory subunit 1</fullName>
    </recommendedName>
</protein>
<feature type="compositionally biased region" description="Basic and acidic residues" evidence="6">
    <location>
        <begin position="927"/>
        <end position="940"/>
    </location>
</feature>
<feature type="compositionally biased region" description="Basic and acidic residues" evidence="6">
    <location>
        <begin position="829"/>
        <end position="860"/>
    </location>
</feature>
<dbReference type="PANTHER" id="PTHR10943:SF2">
    <property type="entry name" value="26S PROTEASOME NON-ATPASE REGULATORY SUBUNIT 1"/>
    <property type="match status" value="1"/>
</dbReference>
<reference evidence="9 10" key="1">
    <citation type="submission" date="2024-10" db="EMBL/GenBank/DDBJ databases">
        <authorList>
            <person name="Kim D."/>
        </authorList>
    </citation>
    <scope>NUCLEOTIDE SEQUENCE [LARGE SCALE GENOMIC DNA]</scope>
    <source>
        <strain evidence="9">Taebaek</strain>
    </source>
</reference>
<evidence type="ECO:0000256" key="6">
    <source>
        <dbReference type="SAM" id="MobiDB-lite"/>
    </source>
</evidence>
<dbReference type="Gene3D" id="1.25.10.10">
    <property type="entry name" value="Leucine-rich Repeat Variant"/>
    <property type="match status" value="1"/>
</dbReference>
<dbReference type="AlphaFoldDB" id="A0ABD2JXL5"/>
<dbReference type="Pfam" id="PF13646">
    <property type="entry name" value="HEAT_2"/>
    <property type="match status" value="1"/>
</dbReference>